<accession>A0AA39LNM4</accession>
<reference evidence="4" key="1">
    <citation type="submission" date="2023-06" db="EMBL/GenBank/DDBJ databases">
        <title>Genomic analysis of the entomopathogenic nematode Steinernema hermaphroditum.</title>
        <authorList>
            <person name="Schwarz E.M."/>
            <person name="Heppert J.K."/>
            <person name="Baniya A."/>
            <person name="Schwartz H.T."/>
            <person name="Tan C.-H."/>
            <person name="Antoshechkin I."/>
            <person name="Sternberg P.W."/>
            <person name="Goodrich-Blair H."/>
            <person name="Dillman A.R."/>
        </authorList>
    </citation>
    <scope>NUCLEOTIDE SEQUENCE</scope>
    <source>
        <strain evidence="4">PS9179</strain>
        <tissue evidence="4">Whole animal</tissue>
    </source>
</reference>
<comment type="similarity">
    <text evidence="2">Belongs to the Integrator subunit 2 family.</text>
</comment>
<dbReference type="Proteomes" id="UP001175271">
    <property type="component" value="Unassembled WGS sequence"/>
</dbReference>
<comment type="caution">
    <text evidence="4">The sequence shown here is derived from an EMBL/GenBank/DDBJ whole genome shotgun (WGS) entry which is preliminary data.</text>
</comment>
<gene>
    <name evidence="4" type="ORF">QR680_017164</name>
</gene>
<dbReference type="PANTHER" id="PTHR28608:SF1">
    <property type="entry name" value="INTEGRATOR COMPLEX SUBUNIT 2"/>
    <property type="match status" value="1"/>
</dbReference>
<sequence>MDEESMEVEDVGDPLVSVIDLREALRDGTFLDKLDRFEDNELRLFVPYLASEAFSSGSCASTSNPQLVTLRRRLHRFPSGNFFLQLTEGIDIQKLVEESQVLATSETAAPKFFKTSFETADSATKLKLIATYVLFKTNQNESNKNLANFESFNPFDVAVHQDEVTTILSILFGKCCHLIKPVKVVRLLMHHEEGLRLFEAIILNSPSLDLPEVLTALLGAEAISEAEKILNQKKIFIKKLLSLDRRLPYEILQRLRDRVEAHFILFMDILTEMIPVQDFVIQALSTLLQEDRKLVQFMRKSAQQKRSLKFMSRLDNVVHEATASRLSKVDSERLMVLIAFVLCSNFNKLISSDKLDNWIKFLTHFNASFSLRHLRIALAAICACNSTSGAQFECSVTTFFQQLKRLVFSDSTQYASLNQLMLLLAIHFNKRNEEQINLLLSSELGFSVSVNVRGTTIRTLYLRHAMTERDVVESATKISVTRGLTEHTSGYLPAHCINHLLLGKTFSKHQVGIQSWIQRQLLECRDPIHPIMGELLSSYASSCVPSVESASCNVPLSDDFLKDVFSGDIFDPLKRATRVLCLHFVFAYTKQHHKFMMKTTVRELKRPGAPPDPNALAYAQLDDLVWHRQSYTETILPIIPIRYLLSVVEAAPENYRPIRAKLINTVSHFMPYMLPDIDALLAGDSAFLDGGFDSLASRVSSAKLIAAFDQIERTGDNTAICQLLSHLEHAPVRTLSRLQPAICHGMKSTLDERTSEWVVEVVTNLWKQLEMIQTRKLYDETIKKWIVLKNVNSQAVIEQPLLLFRCDKRVLHSAHHLQCLLRMLNFFLSACHANFHIKKEKARKDEEDDDPVRLMHALTGAQYSAIVQVLISICNNASERVQKVVGSQIHRMFIAEPQVSRLVHYQTYPLHLVPVVVKNVPSMHIMIEHVPELFISPKIQRRIFGIVLMVELAHQYKIPASLVKIELILDVIHTLLAYVSTDYNVALFLSIVPSLSRLMRLFPQVASAVTSLLMRMSMVAQARGAVIATVVHRRDTPERRLIGMIEREIENNVKRAVGAR</sequence>
<dbReference type="GO" id="GO:0032039">
    <property type="term" value="C:integrator complex"/>
    <property type="evidence" value="ECO:0007669"/>
    <property type="project" value="InterPro"/>
</dbReference>
<dbReference type="PRINTS" id="PR02105">
    <property type="entry name" value="INTSUBUNIT2"/>
</dbReference>
<keyword evidence="5" id="KW-1185">Reference proteome</keyword>
<name>A0AA39LNM4_9BILA</name>
<comment type="subcellular location">
    <subcellularLocation>
        <location evidence="1">Nucleus</location>
    </subcellularLocation>
</comment>
<organism evidence="4 5">
    <name type="scientific">Steinernema hermaphroditum</name>
    <dbReference type="NCBI Taxonomy" id="289476"/>
    <lineage>
        <taxon>Eukaryota</taxon>
        <taxon>Metazoa</taxon>
        <taxon>Ecdysozoa</taxon>
        <taxon>Nematoda</taxon>
        <taxon>Chromadorea</taxon>
        <taxon>Rhabditida</taxon>
        <taxon>Tylenchina</taxon>
        <taxon>Panagrolaimomorpha</taxon>
        <taxon>Strongyloidoidea</taxon>
        <taxon>Steinernematidae</taxon>
        <taxon>Steinernema</taxon>
    </lineage>
</organism>
<evidence type="ECO:0000313" key="4">
    <source>
        <dbReference type="EMBL" id="KAK0403863.1"/>
    </source>
</evidence>
<dbReference type="PANTHER" id="PTHR28608">
    <property type="entry name" value="INTEGRATOR COMPLEX SUBUNIT 2"/>
    <property type="match status" value="1"/>
</dbReference>
<dbReference type="InterPro" id="IPR029321">
    <property type="entry name" value="INTS2"/>
</dbReference>
<dbReference type="Pfam" id="PF14750">
    <property type="entry name" value="INTS2"/>
    <property type="match status" value="1"/>
</dbReference>
<evidence type="ECO:0000313" key="5">
    <source>
        <dbReference type="Proteomes" id="UP001175271"/>
    </source>
</evidence>
<dbReference type="GO" id="GO:0034472">
    <property type="term" value="P:snRNA 3'-end processing"/>
    <property type="evidence" value="ECO:0007669"/>
    <property type="project" value="TreeGrafter"/>
</dbReference>
<evidence type="ECO:0000256" key="3">
    <source>
        <dbReference type="ARBA" id="ARBA00023242"/>
    </source>
</evidence>
<proteinExistence type="inferred from homology"/>
<protein>
    <submittedName>
        <fullName evidence="4">Uncharacterized protein</fullName>
    </submittedName>
</protein>
<dbReference type="EMBL" id="JAUCMV010000004">
    <property type="protein sequence ID" value="KAK0403863.1"/>
    <property type="molecule type" value="Genomic_DNA"/>
</dbReference>
<keyword evidence="3" id="KW-0539">Nucleus</keyword>
<evidence type="ECO:0000256" key="1">
    <source>
        <dbReference type="ARBA" id="ARBA00004123"/>
    </source>
</evidence>
<dbReference type="AlphaFoldDB" id="A0AA39LNM4"/>
<evidence type="ECO:0000256" key="2">
    <source>
        <dbReference type="ARBA" id="ARBA00006705"/>
    </source>
</evidence>
<dbReference type="InterPro" id="IPR026236">
    <property type="entry name" value="Int2_metazoa"/>
</dbReference>